<dbReference type="InterPro" id="IPR011010">
    <property type="entry name" value="DNA_brk_join_enz"/>
</dbReference>
<feature type="domain" description="Tyr recombinase" evidence="2">
    <location>
        <begin position="1"/>
        <end position="116"/>
    </location>
</feature>
<evidence type="ECO:0000259" key="2">
    <source>
        <dbReference type="PROSITE" id="PS51898"/>
    </source>
</evidence>
<keyword evidence="4" id="KW-1185">Reference proteome</keyword>
<evidence type="ECO:0000313" key="4">
    <source>
        <dbReference type="Proteomes" id="UP000321083"/>
    </source>
</evidence>
<name>A0A5C6MB09_9PLAN</name>
<dbReference type="AlphaFoldDB" id="A0A5C6MB09"/>
<protein>
    <recommendedName>
        <fullName evidence="2">Tyr recombinase domain-containing protein</fullName>
    </recommendedName>
</protein>
<evidence type="ECO:0000313" key="3">
    <source>
        <dbReference type="EMBL" id="TWW10031.1"/>
    </source>
</evidence>
<dbReference type="EMBL" id="SRHE01000123">
    <property type="protein sequence ID" value="TWW10031.1"/>
    <property type="molecule type" value="Genomic_DNA"/>
</dbReference>
<accession>A0A5C6MB09</accession>
<reference evidence="3 4" key="1">
    <citation type="submission" date="2019-08" db="EMBL/GenBank/DDBJ databases">
        <title>100 year-old enigma solved: identification of Planctomyces bekefii, the type genus and species of the phylum Planctomycetes.</title>
        <authorList>
            <person name="Svetlana D.N."/>
            <person name="Overmann J."/>
        </authorList>
    </citation>
    <scope>NUCLEOTIDE SEQUENCE [LARGE SCALE GENOMIC DNA]</scope>
    <source>
        <strain evidence="3">Phe10_nw2017</strain>
    </source>
</reference>
<reference evidence="3 4" key="2">
    <citation type="submission" date="2019-08" db="EMBL/GenBank/DDBJ databases">
        <authorList>
            <person name="Henke P."/>
        </authorList>
    </citation>
    <scope>NUCLEOTIDE SEQUENCE [LARGE SCALE GENOMIC DNA]</scope>
    <source>
        <strain evidence="3">Phe10_nw2017</strain>
    </source>
</reference>
<dbReference type="InterPro" id="IPR002104">
    <property type="entry name" value="Integrase_catalytic"/>
</dbReference>
<dbReference type="Proteomes" id="UP000321083">
    <property type="component" value="Unassembled WGS sequence"/>
</dbReference>
<organism evidence="3 4">
    <name type="scientific">Planctomyces bekefii</name>
    <dbReference type="NCBI Taxonomy" id="1653850"/>
    <lineage>
        <taxon>Bacteria</taxon>
        <taxon>Pseudomonadati</taxon>
        <taxon>Planctomycetota</taxon>
        <taxon>Planctomycetia</taxon>
        <taxon>Planctomycetales</taxon>
        <taxon>Planctomycetaceae</taxon>
        <taxon>Planctomyces</taxon>
    </lineage>
</organism>
<comment type="caution">
    <text evidence="3">The sequence shown here is derived from an EMBL/GenBank/DDBJ whole genome shotgun (WGS) entry which is preliminary data.</text>
</comment>
<proteinExistence type="predicted"/>
<evidence type="ECO:0000256" key="1">
    <source>
        <dbReference type="ARBA" id="ARBA00023172"/>
    </source>
</evidence>
<sequence length="149" mass="16882">MKKTTKGKTFRILEMSDDMKRILEKRCQQAKSDDTLLFNIHMNSLKFFPRTCRWAKVKEIHFHSLRHTCLTNLANGYGMDAPLPLPQVQKVAGHQDIGTTMRYVHTDGIEHTTSRQWSREKIRALDAPVPIPEAASLLSGIRVIAGGLA</sequence>
<dbReference type="GO" id="GO:0003677">
    <property type="term" value="F:DNA binding"/>
    <property type="evidence" value="ECO:0007669"/>
    <property type="project" value="InterPro"/>
</dbReference>
<dbReference type="GO" id="GO:0015074">
    <property type="term" value="P:DNA integration"/>
    <property type="evidence" value="ECO:0007669"/>
    <property type="project" value="InterPro"/>
</dbReference>
<dbReference type="Pfam" id="PF00589">
    <property type="entry name" value="Phage_integrase"/>
    <property type="match status" value="1"/>
</dbReference>
<keyword evidence="1" id="KW-0233">DNA recombination</keyword>
<dbReference type="SUPFAM" id="SSF56349">
    <property type="entry name" value="DNA breaking-rejoining enzymes"/>
    <property type="match status" value="1"/>
</dbReference>
<gene>
    <name evidence="3" type="ORF">E3A20_08370</name>
</gene>
<dbReference type="InterPro" id="IPR013762">
    <property type="entry name" value="Integrase-like_cat_sf"/>
</dbReference>
<dbReference type="GO" id="GO:0006310">
    <property type="term" value="P:DNA recombination"/>
    <property type="evidence" value="ECO:0007669"/>
    <property type="project" value="UniProtKB-KW"/>
</dbReference>
<dbReference type="PROSITE" id="PS51898">
    <property type="entry name" value="TYR_RECOMBINASE"/>
    <property type="match status" value="1"/>
</dbReference>
<dbReference type="Gene3D" id="1.10.443.10">
    <property type="entry name" value="Intergrase catalytic core"/>
    <property type="match status" value="1"/>
</dbReference>